<dbReference type="InterPro" id="IPR051781">
    <property type="entry name" value="Metallo-dep_Hydrolase"/>
</dbReference>
<evidence type="ECO:0000259" key="2">
    <source>
        <dbReference type="Pfam" id="PF01979"/>
    </source>
</evidence>
<organism evidence="3 4">
    <name type="scientific">Mucilaginibacter agri</name>
    <dbReference type="NCBI Taxonomy" id="2695265"/>
    <lineage>
        <taxon>Bacteria</taxon>
        <taxon>Pseudomonadati</taxon>
        <taxon>Bacteroidota</taxon>
        <taxon>Sphingobacteriia</taxon>
        <taxon>Sphingobacteriales</taxon>
        <taxon>Sphingobacteriaceae</taxon>
        <taxon>Mucilaginibacter</taxon>
    </lineage>
</organism>
<evidence type="ECO:0000313" key="3">
    <source>
        <dbReference type="EMBL" id="NCD68606.1"/>
    </source>
</evidence>
<dbReference type="SUPFAM" id="SSF51556">
    <property type="entry name" value="Metallo-dependent hydrolases"/>
    <property type="match status" value="1"/>
</dbReference>
<keyword evidence="4" id="KW-1185">Reference proteome</keyword>
<dbReference type="GO" id="GO:0016810">
    <property type="term" value="F:hydrolase activity, acting on carbon-nitrogen (but not peptide) bonds"/>
    <property type="evidence" value="ECO:0007669"/>
    <property type="project" value="InterPro"/>
</dbReference>
<dbReference type="PANTHER" id="PTHR43135">
    <property type="entry name" value="ALPHA-D-RIBOSE 1-METHYLPHOSPHONATE 5-TRIPHOSPHATE DIPHOSPHATASE"/>
    <property type="match status" value="1"/>
</dbReference>
<dbReference type="Proteomes" id="UP000638732">
    <property type="component" value="Unassembled WGS sequence"/>
</dbReference>
<dbReference type="InterPro" id="IPR032466">
    <property type="entry name" value="Metal_Hydrolase"/>
</dbReference>
<dbReference type="PANTHER" id="PTHR43135:SF3">
    <property type="entry name" value="ALPHA-D-RIBOSE 1-METHYLPHOSPHONATE 5-TRIPHOSPHATE DIPHOSPHATASE"/>
    <property type="match status" value="1"/>
</dbReference>
<dbReference type="InterPro" id="IPR011059">
    <property type="entry name" value="Metal-dep_hydrolase_composite"/>
</dbReference>
<proteinExistence type="predicted"/>
<comment type="caution">
    <text evidence="3">The sequence shown here is derived from an EMBL/GenBank/DDBJ whole genome shotgun (WGS) entry which is preliminary data.</text>
</comment>
<dbReference type="AlphaFoldDB" id="A0A966DSR6"/>
<feature type="domain" description="Amidohydrolase-related" evidence="2">
    <location>
        <begin position="355"/>
        <end position="397"/>
    </location>
</feature>
<keyword evidence="1" id="KW-0732">Signal</keyword>
<sequence>MKKKILLGFGGLLLSSVLAFGQETMSPAKPQSGPIVITGATIHIGNGTVIKNGYVAFDKGKITAVGEGAAPSVAGATVVDAGGKQVYPGFICPVTTLGLVEIEEGARGTVDDTETGELNPHVRSLIAFNTDSKVIPTVRSNGIVLAQPTPEGGGISGESSVMMLDGWNWEDAAYKKDIAIHLTWPVARAAGRGRRAFAAPGATQESPAERAQKQIDAFTNLFAEAQGYATGGKPAVHNLRLDAMAGLFNGTKKLFINADGAKEIAQAVAFAKKFNISAVIVGGKESYLVTDLLKQNNVPVILKETQSLPDKDEDDVYLPYKLPHILQDAGVTYGLTGIGFWRQRNLPFEAGEAVGYGLTKEQALSMITINNAKILGIDKTTGTLEVGKDANLFVSNGDALDMLGLDVTNEYIQGRTIDLNNKHKQLYKKFSDKLGTPVKL</sequence>
<evidence type="ECO:0000313" key="4">
    <source>
        <dbReference type="Proteomes" id="UP000638732"/>
    </source>
</evidence>
<name>A0A966DSR6_9SPHI</name>
<dbReference type="SUPFAM" id="SSF51338">
    <property type="entry name" value="Composite domain of metallo-dependent hydrolases"/>
    <property type="match status" value="1"/>
</dbReference>
<dbReference type="Gene3D" id="3.20.20.140">
    <property type="entry name" value="Metal-dependent hydrolases"/>
    <property type="match status" value="1"/>
</dbReference>
<dbReference type="RefSeq" id="WP_166584631.1">
    <property type="nucleotide sequence ID" value="NZ_WWEO01000039.1"/>
</dbReference>
<protein>
    <submittedName>
        <fullName evidence="3">Amidohydrolase family protein</fullName>
    </submittedName>
</protein>
<feature type="signal peptide" evidence="1">
    <location>
        <begin position="1"/>
        <end position="21"/>
    </location>
</feature>
<dbReference type="Gene3D" id="2.30.40.10">
    <property type="entry name" value="Urease, subunit C, domain 1"/>
    <property type="match status" value="1"/>
</dbReference>
<accession>A0A966DSR6</accession>
<dbReference type="InterPro" id="IPR006680">
    <property type="entry name" value="Amidohydro-rel"/>
</dbReference>
<gene>
    <name evidence="3" type="ORF">GSY63_04480</name>
</gene>
<dbReference type="Pfam" id="PF01979">
    <property type="entry name" value="Amidohydro_1"/>
    <property type="match status" value="1"/>
</dbReference>
<feature type="chain" id="PRO_5037155495" evidence="1">
    <location>
        <begin position="22"/>
        <end position="440"/>
    </location>
</feature>
<evidence type="ECO:0000256" key="1">
    <source>
        <dbReference type="SAM" id="SignalP"/>
    </source>
</evidence>
<reference evidence="3" key="2">
    <citation type="submission" date="2020-10" db="EMBL/GenBank/DDBJ databases">
        <title>Mucilaginibacter sp. nov., isolated from soil.</title>
        <authorList>
            <person name="Jeon C.O."/>
        </authorList>
    </citation>
    <scope>NUCLEOTIDE SEQUENCE</scope>
    <source>
        <strain evidence="3">R11</strain>
    </source>
</reference>
<reference evidence="3" key="1">
    <citation type="submission" date="2020-01" db="EMBL/GenBank/DDBJ databases">
        <authorList>
            <person name="Seo Y.L."/>
        </authorList>
    </citation>
    <scope>NUCLEOTIDE SEQUENCE</scope>
    <source>
        <strain evidence="3">R11</strain>
    </source>
</reference>
<dbReference type="EMBL" id="WWEO01000039">
    <property type="protein sequence ID" value="NCD68606.1"/>
    <property type="molecule type" value="Genomic_DNA"/>
</dbReference>